<sequence>MLTFNSSNTVKNCGQDITVTDQGLAFRYVDGRIRDMPQHQARPIQRKALPMTTPTSRPTSTTSPTTQAYKPIYTTQSTTYPRSTSTTTYTTTPSTDVRRNKNQAFGLIAMIRHGKTREEMIAQGYPQAEVDEFLRRFPRPKRDLDASEEETADLQFSEHHQLETLRHLARSMCAIQRQNARYLQNLISQNPTTLMRKLLKRRNIIARTLSEDTMEIEMCTALKPEEYAFIPNPNQCSILVDIKTLKKTYSLDRTTHILSEPQKTPNQTTCGPTIFLSLNDTVYEYDRATGKLSTSTNQSANLVKDENEDQSFTFLDNEVIFRDLIVHHTNTEQELLLRELEKATEKKTHILIHDQDAMQHHNLEELLEFGWMATVWYYVKRVWVIWVTLAAMCETYQRFFAFVEDLRGRRQPATNTRTRPEIIPLVTYNTQGSPSVNIRRHGSNEVRSSSLLESIRPS</sequence>
<reference evidence="2" key="1">
    <citation type="submission" date="2020-09" db="EMBL/GenBank/DDBJ databases">
        <authorList>
            <person name="Kikuchi T."/>
        </authorList>
    </citation>
    <scope>NUCLEOTIDE SEQUENCE</scope>
    <source>
        <strain evidence="2">SH1</strain>
    </source>
</reference>
<dbReference type="AlphaFoldDB" id="A0A811KCQ3"/>
<protein>
    <submittedName>
        <fullName evidence="2">Uncharacterized protein</fullName>
    </submittedName>
</protein>
<dbReference type="EMBL" id="CAJFDH010000002">
    <property type="protein sequence ID" value="CAD5213154.1"/>
    <property type="molecule type" value="Genomic_DNA"/>
</dbReference>
<feature type="region of interest" description="Disordered" evidence="1">
    <location>
        <begin position="77"/>
        <end position="97"/>
    </location>
</feature>
<dbReference type="Gene3D" id="1.20.5.1890">
    <property type="match status" value="1"/>
</dbReference>
<comment type="caution">
    <text evidence="2">The sequence shown here is derived from an EMBL/GenBank/DDBJ whole genome shotgun (WGS) entry which is preliminary data.</text>
</comment>
<dbReference type="OrthoDB" id="5908541at2759"/>
<dbReference type="Proteomes" id="UP000614601">
    <property type="component" value="Unassembled WGS sequence"/>
</dbReference>
<evidence type="ECO:0000313" key="3">
    <source>
        <dbReference type="Proteomes" id="UP000614601"/>
    </source>
</evidence>
<evidence type="ECO:0000256" key="1">
    <source>
        <dbReference type="SAM" id="MobiDB-lite"/>
    </source>
</evidence>
<evidence type="ECO:0000313" key="2">
    <source>
        <dbReference type="EMBL" id="CAD5213154.1"/>
    </source>
</evidence>
<dbReference type="EMBL" id="CAJFCW020000002">
    <property type="protein sequence ID" value="CAG9099366.1"/>
    <property type="molecule type" value="Genomic_DNA"/>
</dbReference>
<organism evidence="2 3">
    <name type="scientific">Bursaphelenchus okinawaensis</name>
    <dbReference type="NCBI Taxonomy" id="465554"/>
    <lineage>
        <taxon>Eukaryota</taxon>
        <taxon>Metazoa</taxon>
        <taxon>Ecdysozoa</taxon>
        <taxon>Nematoda</taxon>
        <taxon>Chromadorea</taxon>
        <taxon>Rhabditida</taxon>
        <taxon>Tylenchina</taxon>
        <taxon>Tylenchomorpha</taxon>
        <taxon>Aphelenchoidea</taxon>
        <taxon>Aphelenchoididae</taxon>
        <taxon>Bursaphelenchus</taxon>
    </lineage>
</organism>
<keyword evidence="3" id="KW-1185">Reference proteome</keyword>
<name>A0A811KCQ3_9BILA</name>
<dbReference type="Proteomes" id="UP000783686">
    <property type="component" value="Unassembled WGS sequence"/>
</dbReference>
<proteinExistence type="predicted"/>
<gene>
    <name evidence="2" type="ORF">BOKJ2_LOCUS4955</name>
</gene>
<feature type="compositionally biased region" description="Low complexity" evidence="1">
    <location>
        <begin position="77"/>
        <end position="95"/>
    </location>
</feature>
<accession>A0A811KCQ3</accession>